<accession>A0ABN9M6S1</accession>
<sequence length="406" mass="47625">MEEWNIFKEKVDKEIVKLRNELEEIKRKKWNSDLEDYEAGHIYTWQRESNKPVWKKKGGHRKNQYNDDNNNRFVNNDGFSYRPGECIRRTIKRKRRGGKQHHREQKKTREKQIATSEAGSQQETGTDLVINISEKVLTPAQVSILSRGLSFSPCSHTNWFNLQMDLERFFRTIKLKEWFQDKDTKNKEGNSELNSRSMELRKPSEFMPPVNSAVINAFEKVVRREIEELRNGATKKFQHPNIKREESKVLQELVHDGDIIIKPADKGSAVVIMDRHKYMAEIDSQLRDEKVYQKLEGDPKFNIMGEIKKCLQEAVNKKLIDQELMDYLSIEFPRTPVLYTTPKIHKSLIDPPGRPIVSGVDSVFSRMGTFLDKILNPIAKNSKSYIQDTTDFLNTINWKLQNWRGK</sequence>
<dbReference type="Proteomes" id="UP001176940">
    <property type="component" value="Unassembled WGS sequence"/>
</dbReference>
<gene>
    <name evidence="3" type="ORF">RIMI_LOCUS16783005</name>
</gene>
<evidence type="ECO:0008006" key="5">
    <source>
        <dbReference type="Google" id="ProtNLM"/>
    </source>
</evidence>
<evidence type="ECO:0000313" key="3">
    <source>
        <dbReference type="EMBL" id="CAJ0959417.1"/>
    </source>
</evidence>
<name>A0ABN9M6S1_9NEOB</name>
<feature type="compositionally biased region" description="Polar residues" evidence="2">
    <location>
        <begin position="113"/>
        <end position="125"/>
    </location>
</feature>
<comment type="caution">
    <text evidence="3">The sequence shown here is derived from an EMBL/GenBank/DDBJ whole genome shotgun (WGS) entry which is preliminary data.</text>
</comment>
<feature type="region of interest" description="Disordered" evidence="2">
    <location>
        <begin position="90"/>
        <end position="125"/>
    </location>
</feature>
<dbReference type="PANTHER" id="PTHR21301">
    <property type="entry name" value="REVERSE TRANSCRIPTASE"/>
    <property type="match status" value="1"/>
</dbReference>
<dbReference type="EMBL" id="CAUEEQ010047576">
    <property type="protein sequence ID" value="CAJ0959417.1"/>
    <property type="molecule type" value="Genomic_DNA"/>
</dbReference>
<proteinExistence type="predicted"/>
<keyword evidence="1" id="KW-0175">Coiled coil</keyword>
<keyword evidence="4" id="KW-1185">Reference proteome</keyword>
<evidence type="ECO:0000256" key="1">
    <source>
        <dbReference type="SAM" id="Coils"/>
    </source>
</evidence>
<evidence type="ECO:0000313" key="4">
    <source>
        <dbReference type="Proteomes" id="UP001176940"/>
    </source>
</evidence>
<organism evidence="3 4">
    <name type="scientific">Ranitomeya imitator</name>
    <name type="common">mimic poison frog</name>
    <dbReference type="NCBI Taxonomy" id="111125"/>
    <lineage>
        <taxon>Eukaryota</taxon>
        <taxon>Metazoa</taxon>
        <taxon>Chordata</taxon>
        <taxon>Craniata</taxon>
        <taxon>Vertebrata</taxon>
        <taxon>Euteleostomi</taxon>
        <taxon>Amphibia</taxon>
        <taxon>Batrachia</taxon>
        <taxon>Anura</taxon>
        <taxon>Neobatrachia</taxon>
        <taxon>Hyloidea</taxon>
        <taxon>Dendrobatidae</taxon>
        <taxon>Dendrobatinae</taxon>
        <taxon>Ranitomeya</taxon>
    </lineage>
</organism>
<reference evidence="3" key="1">
    <citation type="submission" date="2023-07" db="EMBL/GenBank/DDBJ databases">
        <authorList>
            <person name="Stuckert A."/>
        </authorList>
    </citation>
    <scope>NUCLEOTIDE SEQUENCE</scope>
</reference>
<protein>
    <recommendedName>
        <fullName evidence="5">Reverse transcriptase domain-containing protein</fullName>
    </recommendedName>
</protein>
<feature type="compositionally biased region" description="Basic residues" evidence="2">
    <location>
        <begin position="90"/>
        <end position="109"/>
    </location>
</feature>
<evidence type="ECO:0000256" key="2">
    <source>
        <dbReference type="SAM" id="MobiDB-lite"/>
    </source>
</evidence>
<feature type="coiled-coil region" evidence="1">
    <location>
        <begin position="8"/>
        <end position="35"/>
    </location>
</feature>
<dbReference type="PANTHER" id="PTHR21301:SF12">
    <property type="match status" value="1"/>
</dbReference>